<dbReference type="InterPro" id="IPR036962">
    <property type="entry name" value="Glyco_hydro_3_N_sf"/>
</dbReference>
<evidence type="ECO:0000256" key="2">
    <source>
        <dbReference type="ARBA" id="ARBA00005336"/>
    </source>
</evidence>
<dbReference type="EC" id="3.2.1.52" evidence="3"/>
<feature type="region of interest" description="Disordered" evidence="6">
    <location>
        <begin position="34"/>
        <end position="63"/>
    </location>
</feature>
<dbReference type="Gene3D" id="3.40.50.1700">
    <property type="entry name" value="Glycoside hydrolase family 3 C-terminal domain"/>
    <property type="match status" value="1"/>
</dbReference>
<evidence type="ECO:0000313" key="10">
    <source>
        <dbReference type="Proteomes" id="UP001235840"/>
    </source>
</evidence>
<feature type="domain" description="Glycoside hydrolase family 3 N-terminal" evidence="7">
    <location>
        <begin position="76"/>
        <end position="410"/>
    </location>
</feature>
<keyword evidence="5 9" id="KW-0326">Glycosidase</keyword>
<evidence type="ECO:0000313" key="9">
    <source>
        <dbReference type="EMBL" id="MDQ0165139.1"/>
    </source>
</evidence>
<evidence type="ECO:0000256" key="3">
    <source>
        <dbReference type="ARBA" id="ARBA00012663"/>
    </source>
</evidence>
<protein>
    <recommendedName>
        <fullName evidence="3">beta-N-acetylhexosaminidase</fullName>
        <ecNumber evidence="3">3.2.1.52</ecNumber>
    </recommendedName>
</protein>
<gene>
    <name evidence="9" type="ORF">J2S11_001039</name>
</gene>
<keyword evidence="4 9" id="KW-0378">Hydrolase</keyword>
<dbReference type="PANTHER" id="PTHR30480">
    <property type="entry name" value="BETA-HEXOSAMINIDASE-RELATED"/>
    <property type="match status" value="1"/>
</dbReference>
<keyword evidence="10" id="KW-1185">Reference proteome</keyword>
<dbReference type="PRINTS" id="PR00133">
    <property type="entry name" value="GLHYDRLASE3"/>
</dbReference>
<dbReference type="Gene3D" id="3.20.20.300">
    <property type="entry name" value="Glycoside hydrolase, family 3, N-terminal domain"/>
    <property type="match status" value="1"/>
</dbReference>
<comment type="similarity">
    <text evidence="2">Belongs to the glycosyl hydrolase 3 family.</text>
</comment>
<dbReference type="GO" id="GO:0004563">
    <property type="term" value="F:beta-N-acetylhexosaminidase activity"/>
    <property type="evidence" value="ECO:0007669"/>
    <property type="project" value="UniProtKB-EC"/>
</dbReference>
<evidence type="ECO:0000256" key="4">
    <source>
        <dbReference type="ARBA" id="ARBA00022801"/>
    </source>
</evidence>
<proteinExistence type="inferred from homology"/>
<evidence type="ECO:0000259" key="7">
    <source>
        <dbReference type="Pfam" id="PF00933"/>
    </source>
</evidence>
<evidence type="ECO:0000256" key="6">
    <source>
        <dbReference type="SAM" id="MobiDB-lite"/>
    </source>
</evidence>
<dbReference type="InterPro" id="IPR050226">
    <property type="entry name" value="NagZ_Beta-hexosaminidase"/>
</dbReference>
<dbReference type="InterPro" id="IPR036881">
    <property type="entry name" value="Glyco_hydro_3_C_sf"/>
</dbReference>
<name>A0ABT9VW96_9BACI</name>
<feature type="region of interest" description="Disordered" evidence="6">
    <location>
        <begin position="641"/>
        <end position="670"/>
    </location>
</feature>
<dbReference type="RefSeq" id="WP_307391796.1">
    <property type="nucleotide sequence ID" value="NZ_BAAADK010000010.1"/>
</dbReference>
<evidence type="ECO:0000256" key="1">
    <source>
        <dbReference type="ARBA" id="ARBA00001231"/>
    </source>
</evidence>
<dbReference type="Pfam" id="PF00933">
    <property type="entry name" value="Glyco_hydro_3"/>
    <property type="match status" value="1"/>
</dbReference>
<reference evidence="9 10" key="1">
    <citation type="submission" date="2023-07" db="EMBL/GenBank/DDBJ databases">
        <title>Genomic Encyclopedia of Type Strains, Phase IV (KMG-IV): sequencing the most valuable type-strain genomes for metagenomic binning, comparative biology and taxonomic classification.</title>
        <authorList>
            <person name="Goeker M."/>
        </authorList>
    </citation>
    <scope>NUCLEOTIDE SEQUENCE [LARGE SCALE GENOMIC DNA]</scope>
    <source>
        <strain evidence="9 10">DSM 12751</strain>
    </source>
</reference>
<dbReference type="InterPro" id="IPR002772">
    <property type="entry name" value="Glyco_hydro_3_C"/>
</dbReference>
<feature type="compositionally biased region" description="Acidic residues" evidence="6">
    <location>
        <begin position="644"/>
        <end position="654"/>
    </location>
</feature>
<evidence type="ECO:0000259" key="8">
    <source>
        <dbReference type="Pfam" id="PF01915"/>
    </source>
</evidence>
<dbReference type="SUPFAM" id="SSF51445">
    <property type="entry name" value="(Trans)glycosidases"/>
    <property type="match status" value="1"/>
</dbReference>
<dbReference type="SUPFAM" id="SSF52279">
    <property type="entry name" value="Beta-D-glucan exohydrolase, C-terminal domain"/>
    <property type="match status" value="1"/>
</dbReference>
<dbReference type="InterPro" id="IPR017853">
    <property type="entry name" value="GH"/>
</dbReference>
<comment type="caution">
    <text evidence="9">The sequence shown here is derived from an EMBL/GenBank/DDBJ whole genome shotgun (WGS) entry which is preliminary data.</text>
</comment>
<dbReference type="InterPro" id="IPR001764">
    <property type="entry name" value="Glyco_hydro_3_N"/>
</dbReference>
<dbReference type="Pfam" id="PF01915">
    <property type="entry name" value="Glyco_hydro_3_C"/>
    <property type="match status" value="1"/>
</dbReference>
<comment type="catalytic activity">
    <reaction evidence="1">
        <text>Hydrolysis of terminal non-reducing N-acetyl-D-hexosamine residues in N-acetyl-beta-D-hexosaminides.</text>
        <dbReference type="EC" id="3.2.1.52"/>
    </reaction>
</comment>
<dbReference type="EMBL" id="JAUSTY010000003">
    <property type="protein sequence ID" value="MDQ0165139.1"/>
    <property type="molecule type" value="Genomic_DNA"/>
</dbReference>
<organism evidence="9 10">
    <name type="scientific">Caldalkalibacillus horti</name>
    <dbReference type="NCBI Taxonomy" id="77523"/>
    <lineage>
        <taxon>Bacteria</taxon>
        <taxon>Bacillati</taxon>
        <taxon>Bacillota</taxon>
        <taxon>Bacilli</taxon>
        <taxon>Bacillales</taxon>
        <taxon>Bacillaceae</taxon>
        <taxon>Caldalkalibacillus</taxon>
    </lineage>
</organism>
<sequence>MMPAKNKIFVLFLLLCISAVIFLAFVDFTPEPSSLTAEEQQEDSRESSLGEERTNTEDERELKRKERVEAWLQKLTLEEKVGQMFMPQLEMVDGQDTTSMNEALQQKIQQYHLGGVILFEKNIQGVEEVVQLNYQIQEQAVSIPLFISIDQEGGNVRRIPGGTNMPGNMALGATQDRNLAYETGRILGTELHALGVNMNFAPSLDVNNNPSNPVIGLRSFGADPDLVSKLGVSYIQGLQDAQIISTAKHFPGHGDTDVDSHLGLPVVNFDRERLEEIELYPFRQAIEQGVDVVMTAHMTFPRIDNTHYISKKDGSQITIPATLSYKILTELLREELGFKGVIVTDSFLMKAISEHFGEQEAVLKAIQAGVDIILMPGDLEASFHHVVQAVKAGEVTEERIDQSVRRILELKAKYNLLPDVAEAPSQLQGDIQEKLEHALQIIGNEEHRLVEQQVSQQAVTLLKDAEQALPFSPAPDDQLLIIAPSELTAQRLLNELDNLQSGVVQGLPPTTDTAEEGQSFSWQGAAETLIYAGDELPESWVEQLNQAQYVLLATHNLTQMDEDHPLVSRFKEILNTLNEQDKTYMWMALGTPYDILMAQQAKAYMAIYGAQSPNIQAGLNALFGQAEISGQLPVAIPHSLDSSAIEESEEDEKGENEPPLYPSGSGIAVE</sequence>
<accession>A0ABT9VW96</accession>
<feature type="domain" description="Glycoside hydrolase family 3 C-terminal" evidence="8">
    <location>
        <begin position="459"/>
        <end position="667"/>
    </location>
</feature>
<dbReference type="PANTHER" id="PTHR30480:SF13">
    <property type="entry name" value="BETA-HEXOSAMINIDASE"/>
    <property type="match status" value="1"/>
</dbReference>
<feature type="compositionally biased region" description="Basic and acidic residues" evidence="6">
    <location>
        <begin position="42"/>
        <end position="63"/>
    </location>
</feature>
<evidence type="ECO:0000256" key="5">
    <source>
        <dbReference type="ARBA" id="ARBA00023295"/>
    </source>
</evidence>
<dbReference type="Proteomes" id="UP001235840">
    <property type="component" value="Unassembled WGS sequence"/>
</dbReference>